<name>A0A227KIA9_9BURK</name>
<evidence type="ECO:0000313" key="2">
    <source>
        <dbReference type="EMBL" id="OXE47339.1"/>
    </source>
</evidence>
<sequence length="50" mass="5546">MFAQLVQSLNCKLEFNNLVQKHGSCHGAKGLTSWSQFVAMLFASLPVLIH</sequence>
<gene>
    <name evidence="2" type="ORF">ADH67_09295</name>
</gene>
<feature type="domain" description="DUF4372" evidence="1">
    <location>
        <begin position="2"/>
        <end position="45"/>
    </location>
</feature>
<dbReference type="AlphaFoldDB" id="A0A227KIA9"/>
<dbReference type="EMBL" id="NHMP01000005">
    <property type="protein sequence ID" value="OXE47339.1"/>
    <property type="molecule type" value="Genomic_DNA"/>
</dbReference>
<dbReference type="Proteomes" id="UP000214610">
    <property type="component" value="Unassembled WGS sequence"/>
</dbReference>
<organism evidence="2 3">
    <name type="scientific">Turicimonas muris</name>
    <dbReference type="NCBI Taxonomy" id="1796652"/>
    <lineage>
        <taxon>Bacteria</taxon>
        <taxon>Pseudomonadati</taxon>
        <taxon>Pseudomonadota</taxon>
        <taxon>Betaproteobacteria</taxon>
        <taxon>Burkholderiales</taxon>
        <taxon>Sutterellaceae</taxon>
        <taxon>Turicimonas</taxon>
    </lineage>
</organism>
<evidence type="ECO:0000259" key="1">
    <source>
        <dbReference type="Pfam" id="PF14294"/>
    </source>
</evidence>
<protein>
    <recommendedName>
        <fullName evidence="1">DUF4372 domain-containing protein</fullName>
    </recommendedName>
</protein>
<proteinExistence type="predicted"/>
<keyword evidence="3" id="KW-1185">Reference proteome</keyword>
<comment type="caution">
    <text evidence="2">The sequence shown here is derived from an EMBL/GenBank/DDBJ whole genome shotgun (WGS) entry which is preliminary data.</text>
</comment>
<reference evidence="3" key="1">
    <citation type="submission" date="2017-05" db="EMBL/GenBank/DDBJ databases">
        <title>Improved OligoMM genomes.</title>
        <authorList>
            <person name="Garzetti D."/>
        </authorList>
    </citation>
    <scope>NUCLEOTIDE SEQUENCE [LARGE SCALE GENOMIC DNA]</scope>
    <source>
        <strain evidence="3">YL45</strain>
    </source>
</reference>
<evidence type="ECO:0000313" key="3">
    <source>
        <dbReference type="Proteomes" id="UP000214610"/>
    </source>
</evidence>
<dbReference type="Pfam" id="PF14294">
    <property type="entry name" value="DUF4372"/>
    <property type="match status" value="1"/>
</dbReference>
<accession>A0A227KIA9</accession>
<dbReference type="InterPro" id="IPR025399">
    <property type="entry name" value="DUF4372"/>
</dbReference>